<keyword evidence="1" id="KW-0472">Membrane</keyword>
<sequence length="752" mass="82929">MIIEEYIRIILLLSVPSLPPPPFAQSQSLQHPFPSSISSNNVVFSIVSSYFGVNLPAFVLYTTMHLLAVLLIVAPRHVLLIDSSSFLASVPTAFELRSLSVTTLLAPSLPKETSNYPCINTPLEWLLPLSQEHFNSDPIQDILKTERELYVFFLPTKNIAFITALSASFAISATPDKFQSFSAGRRIRRWVHADHTQLEQAQYECRQKEKMSLDKFIEQVYRIGNKEVFTSDMLERLFTSIELNPFVLLQSTPAPVFEPVVFQSLTHTLQQFQVHSLHSTLLSALVPSFCLQSFPRRELHPSSAALKPALEQRPRKMRLGGDCILVQLPLLDCPDLARNARLCYLSQSEQSERPHQPVVTAEPMTEWSDLLVRPSTAVSNRSGCEAGGCSSSSTSNILSVRLADHLLSNLHNALPNFSGSQVHSSGIRATARSLTEKKTVVGSPLFVPILASNISSTNLEKKTNTIHFSLKGEQTCAMISSFFLGYFIGDTDLKLEDDRATEKRKTPDYDGCFIGTLADCTPGQPKATPVDTVLVRERDRHSPFEVCHSAACVCDVWATLRSTAQKAIEKTAVSASFSKLTCGLFQGAIIRHVFATIRSPNCTVHIPLPIVHPAANTDPAAPLLQTVRPLTAENQEIFVLTLITSLLHVTLPALSRTEDTNTSSEAGDEVKLTPVNNHIDPFGITSVLNSMQEKTLLMIVDILLLIVCAPAKNNQDRVFTTYSHVDEALVESEKTSPAPSDSPTIISRVLLV</sequence>
<dbReference type="EMBL" id="JARBJD010000457">
    <property type="protein sequence ID" value="KAK2941843.1"/>
    <property type="molecule type" value="Genomic_DNA"/>
</dbReference>
<evidence type="ECO:0000313" key="2">
    <source>
        <dbReference type="EMBL" id="KAK2941843.1"/>
    </source>
</evidence>
<gene>
    <name evidence="2" type="ORF">BLNAU_23249</name>
</gene>
<dbReference type="SUPFAM" id="SSF48425">
    <property type="entry name" value="Sec7 domain"/>
    <property type="match status" value="1"/>
</dbReference>
<protein>
    <submittedName>
        <fullName evidence="2">Uncharacterized protein</fullName>
    </submittedName>
</protein>
<keyword evidence="1" id="KW-0812">Transmembrane</keyword>
<accession>A0ABQ9WQR4</accession>
<evidence type="ECO:0000256" key="1">
    <source>
        <dbReference type="SAM" id="Phobius"/>
    </source>
</evidence>
<dbReference type="InterPro" id="IPR035999">
    <property type="entry name" value="Sec7_dom_sf"/>
</dbReference>
<reference evidence="2 3" key="1">
    <citation type="journal article" date="2022" name="bioRxiv">
        <title>Genomics of Preaxostyla Flagellates Illuminates Evolutionary Transitions and the Path Towards Mitochondrial Loss.</title>
        <authorList>
            <person name="Novak L.V.F."/>
            <person name="Treitli S.C."/>
            <person name="Pyrih J."/>
            <person name="Halakuc P."/>
            <person name="Pipaliya S.V."/>
            <person name="Vacek V."/>
            <person name="Brzon O."/>
            <person name="Soukal P."/>
            <person name="Eme L."/>
            <person name="Dacks J.B."/>
            <person name="Karnkowska A."/>
            <person name="Elias M."/>
            <person name="Hampl V."/>
        </authorList>
    </citation>
    <scope>NUCLEOTIDE SEQUENCE [LARGE SCALE GENOMIC DNA]</scope>
    <source>
        <strain evidence="2">NAU3</strain>
        <tissue evidence="2">Gut</tissue>
    </source>
</reference>
<name>A0ABQ9WQR4_9EUKA</name>
<organism evidence="2 3">
    <name type="scientific">Blattamonas nauphoetae</name>
    <dbReference type="NCBI Taxonomy" id="2049346"/>
    <lineage>
        <taxon>Eukaryota</taxon>
        <taxon>Metamonada</taxon>
        <taxon>Preaxostyla</taxon>
        <taxon>Oxymonadida</taxon>
        <taxon>Blattamonas</taxon>
    </lineage>
</organism>
<feature type="transmembrane region" description="Helical" evidence="1">
    <location>
        <begin position="50"/>
        <end position="74"/>
    </location>
</feature>
<keyword evidence="3" id="KW-1185">Reference proteome</keyword>
<comment type="caution">
    <text evidence="2">The sequence shown here is derived from an EMBL/GenBank/DDBJ whole genome shotgun (WGS) entry which is preliminary data.</text>
</comment>
<dbReference type="Proteomes" id="UP001281761">
    <property type="component" value="Unassembled WGS sequence"/>
</dbReference>
<proteinExistence type="predicted"/>
<keyword evidence="1" id="KW-1133">Transmembrane helix</keyword>
<evidence type="ECO:0000313" key="3">
    <source>
        <dbReference type="Proteomes" id="UP001281761"/>
    </source>
</evidence>